<feature type="transmembrane region" description="Helical" evidence="1">
    <location>
        <begin position="68"/>
        <end position="86"/>
    </location>
</feature>
<gene>
    <name evidence="2" type="ORF">AVEN_193591_1</name>
</gene>
<name>A0A4Y2MWV2_ARAVE</name>
<keyword evidence="1" id="KW-1133">Transmembrane helix</keyword>
<reference evidence="2 3" key="1">
    <citation type="journal article" date="2019" name="Sci. Rep.">
        <title>Orb-weaving spider Araneus ventricosus genome elucidates the spidroin gene catalogue.</title>
        <authorList>
            <person name="Kono N."/>
            <person name="Nakamura H."/>
            <person name="Ohtoshi R."/>
            <person name="Moran D.A.P."/>
            <person name="Shinohara A."/>
            <person name="Yoshida Y."/>
            <person name="Fujiwara M."/>
            <person name="Mori M."/>
            <person name="Tomita M."/>
            <person name="Arakawa K."/>
        </authorList>
    </citation>
    <scope>NUCLEOTIDE SEQUENCE [LARGE SCALE GENOMIC DNA]</scope>
</reference>
<evidence type="ECO:0000256" key="1">
    <source>
        <dbReference type="SAM" id="Phobius"/>
    </source>
</evidence>
<evidence type="ECO:0000313" key="2">
    <source>
        <dbReference type="EMBL" id="GBN30830.1"/>
    </source>
</evidence>
<dbReference type="OrthoDB" id="10462645at2759"/>
<dbReference type="EMBL" id="BGPR01007988">
    <property type="protein sequence ID" value="GBN30830.1"/>
    <property type="molecule type" value="Genomic_DNA"/>
</dbReference>
<dbReference type="Proteomes" id="UP000499080">
    <property type="component" value="Unassembled WGS sequence"/>
</dbReference>
<keyword evidence="1" id="KW-0472">Membrane</keyword>
<keyword evidence="1" id="KW-0812">Transmembrane</keyword>
<sequence length="113" mass="12755">MGQVVHKKLSYVNFCRNGFRNGLSGNAFVDLSSKPCRYRRRGIRQKMKIIELFQHANLELKASTKCKIATFAIVIVSLACVLYVSIKDIVVYVNHDPNNPNSTLPPIPPRMHG</sequence>
<evidence type="ECO:0000313" key="3">
    <source>
        <dbReference type="Proteomes" id="UP000499080"/>
    </source>
</evidence>
<accession>A0A4Y2MWV2</accession>
<proteinExistence type="predicted"/>
<comment type="caution">
    <text evidence="2">The sequence shown here is derived from an EMBL/GenBank/DDBJ whole genome shotgun (WGS) entry which is preliminary data.</text>
</comment>
<dbReference type="AlphaFoldDB" id="A0A4Y2MWV2"/>
<keyword evidence="3" id="KW-1185">Reference proteome</keyword>
<organism evidence="2 3">
    <name type="scientific">Araneus ventricosus</name>
    <name type="common">Orbweaver spider</name>
    <name type="synonym">Epeira ventricosa</name>
    <dbReference type="NCBI Taxonomy" id="182803"/>
    <lineage>
        <taxon>Eukaryota</taxon>
        <taxon>Metazoa</taxon>
        <taxon>Ecdysozoa</taxon>
        <taxon>Arthropoda</taxon>
        <taxon>Chelicerata</taxon>
        <taxon>Arachnida</taxon>
        <taxon>Araneae</taxon>
        <taxon>Araneomorphae</taxon>
        <taxon>Entelegynae</taxon>
        <taxon>Araneoidea</taxon>
        <taxon>Araneidae</taxon>
        <taxon>Araneus</taxon>
    </lineage>
</organism>
<protein>
    <submittedName>
        <fullName evidence="2">Uncharacterized protein</fullName>
    </submittedName>
</protein>